<accession>A0A917VBI1</accession>
<dbReference type="EMBL" id="BMNT01000001">
    <property type="protein sequence ID" value="GGK61548.1"/>
    <property type="molecule type" value="Genomic_DNA"/>
</dbReference>
<evidence type="ECO:0000313" key="1">
    <source>
        <dbReference type="EMBL" id="GGK61548.1"/>
    </source>
</evidence>
<comment type="caution">
    <text evidence="1">The sequence shown here is derived from an EMBL/GenBank/DDBJ whole genome shotgun (WGS) entry which is preliminary data.</text>
</comment>
<name>A0A917VBI1_9ACTN</name>
<organism evidence="1 2">
    <name type="scientific">Sphaerisporangium melleum</name>
    <dbReference type="NCBI Taxonomy" id="321316"/>
    <lineage>
        <taxon>Bacteria</taxon>
        <taxon>Bacillati</taxon>
        <taxon>Actinomycetota</taxon>
        <taxon>Actinomycetes</taxon>
        <taxon>Streptosporangiales</taxon>
        <taxon>Streptosporangiaceae</taxon>
        <taxon>Sphaerisporangium</taxon>
    </lineage>
</organism>
<reference evidence="1" key="1">
    <citation type="journal article" date="2014" name="Int. J. Syst. Evol. Microbiol.">
        <title>Complete genome sequence of Corynebacterium casei LMG S-19264T (=DSM 44701T), isolated from a smear-ripened cheese.</title>
        <authorList>
            <consortium name="US DOE Joint Genome Institute (JGI-PGF)"/>
            <person name="Walter F."/>
            <person name="Albersmeier A."/>
            <person name="Kalinowski J."/>
            <person name="Ruckert C."/>
        </authorList>
    </citation>
    <scope>NUCLEOTIDE SEQUENCE</scope>
    <source>
        <strain evidence="1">JCM 13064</strain>
    </source>
</reference>
<keyword evidence="2" id="KW-1185">Reference proteome</keyword>
<gene>
    <name evidence="1" type="ORF">GCM10007964_00840</name>
</gene>
<reference evidence="1" key="2">
    <citation type="submission" date="2020-09" db="EMBL/GenBank/DDBJ databases">
        <authorList>
            <person name="Sun Q."/>
            <person name="Ohkuma M."/>
        </authorList>
    </citation>
    <scope>NUCLEOTIDE SEQUENCE</scope>
    <source>
        <strain evidence="1">JCM 13064</strain>
    </source>
</reference>
<sequence length="171" mass="18924">MTFPDMLGYAVIESDGNGGYPSFCVHGPDPVDTDYARAYDQWRLLAESRPNRRYSICKLVPVEPVQPEGDPEDRLPFDWARIDQKVAAGQITDPVWIDLHMASSAVRARLGISGTMADAREVPHPFTAAGGEPFNKIEKLSQYCAACGEIRPLIAHKESFARYQISARAEG</sequence>
<dbReference type="AlphaFoldDB" id="A0A917VBI1"/>
<protein>
    <submittedName>
        <fullName evidence="1">Uncharacterized protein</fullName>
    </submittedName>
</protein>
<dbReference type="Proteomes" id="UP000645217">
    <property type="component" value="Unassembled WGS sequence"/>
</dbReference>
<proteinExistence type="predicted"/>
<dbReference type="RefSeq" id="WP_189160891.1">
    <property type="nucleotide sequence ID" value="NZ_BMNT01000001.1"/>
</dbReference>
<evidence type="ECO:0000313" key="2">
    <source>
        <dbReference type="Proteomes" id="UP000645217"/>
    </source>
</evidence>